<proteinExistence type="predicted"/>
<dbReference type="InterPro" id="IPR009959">
    <property type="entry name" value="Cyclase_SnoaL-like"/>
</dbReference>
<dbReference type="Pfam" id="PF07366">
    <property type="entry name" value="SnoaL"/>
    <property type="match status" value="1"/>
</dbReference>
<dbReference type="Gene3D" id="3.10.450.50">
    <property type="match status" value="1"/>
</dbReference>
<dbReference type="Proteomes" id="UP001549291">
    <property type="component" value="Unassembled WGS sequence"/>
</dbReference>
<name>A0ABV2S4L0_BRAJP</name>
<dbReference type="EMBL" id="JBEPTQ010000002">
    <property type="protein sequence ID" value="MET4724118.1"/>
    <property type="molecule type" value="Genomic_DNA"/>
</dbReference>
<dbReference type="PANTHER" id="PTHR38436:SF1">
    <property type="entry name" value="ESTER CYCLASE"/>
    <property type="match status" value="1"/>
</dbReference>
<dbReference type="InterPro" id="IPR032710">
    <property type="entry name" value="NTF2-like_dom_sf"/>
</dbReference>
<evidence type="ECO:0000313" key="2">
    <source>
        <dbReference type="Proteomes" id="UP001549291"/>
    </source>
</evidence>
<sequence length="239" mass="26197">MSVPEKIGRQHERRIIDDIAPTACLQLGQANAARCPLLCRQRRNSRISPDARHFRISGQEPEFDVGGQRLDIAAIEGRSTIPANERCFSMSKQDENKAVVGRWFTEFWGKSVNLGVIDEIAAPDMLPKYSLHEPRRGRADIKAFMTDFRAAFPDLNFWGTADLIAEGDYVVGQWDGGGTHTGPAFNDFLIGGLPAATGRKMRFTGTTVLKVIDGKIVEEIGLDDGVTALTQLGLLKAAA</sequence>
<dbReference type="SUPFAM" id="SSF54427">
    <property type="entry name" value="NTF2-like"/>
    <property type="match status" value="1"/>
</dbReference>
<gene>
    <name evidence="1" type="ORF">ABIF63_008224</name>
</gene>
<reference evidence="1 2" key="1">
    <citation type="submission" date="2024-06" db="EMBL/GenBank/DDBJ databases">
        <title>Genomic Encyclopedia of Type Strains, Phase V (KMG-V): Genome sequencing to study the core and pangenomes of soil and plant-associated prokaryotes.</title>
        <authorList>
            <person name="Whitman W."/>
        </authorList>
    </citation>
    <scope>NUCLEOTIDE SEQUENCE [LARGE SCALE GENOMIC DNA]</scope>
    <source>
        <strain evidence="1 2">USDA 160</strain>
    </source>
</reference>
<dbReference type="PANTHER" id="PTHR38436">
    <property type="entry name" value="POLYKETIDE CYCLASE SNOAL-LIKE DOMAIN"/>
    <property type="match status" value="1"/>
</dbReference>
<organism evidence="1 2">
    <name type="scientific">Bradyrhizobium japonicum</name>
    <dbReference type="NCBI Taxonomy" id="375"/>
    <lineage>
        <taxon>Bacteria</taxon>
        <taxon>Pseudomonadati</taxon>
        <taxon>Pseudomonadota</taxon>
        <taxon>Alphaproteobacteria</taxon>
        <taxon>Hyphomicrobiales</taxon>
        <taxon>Nitrobacteraceae</taxon>
        <taxon>Bradyrhizobium</taxon>
    </lineage>
</organism>
<evidence type="ECO:0000313" key="1">
    <source>
        <dbReference type="EMBL" id="MET4724118.1"/>
    </source>
</evidence>
<comment type="caution">
    <text evidence="1">The sequence shown here is derived from an EMBL/GenBank/DDBJ whole genome shotgun (WGS) entry which is preliminary data.</text>
</comment>
<keyword evidence="2" id="KW-1185">Reference proteome</keyword>
<accession>A0ABV2S4L0</accession>
<protein>
    <submittedName>
        <fullName evidence="1">Ester cyclase</fullName>
    </submittedName>
</protein>